<dbReference type="EMBL" id="JAOYFB010000037">
    <property type="protein sequence ID" value="KAK4022523.1"/>
    <property type="molecule type" value="Genomic_DNA"/>
</dbReference>
<proteinExistence type="predicted"/>
<dbReference type="Proteomes" id="UP001234178">
    <property type="component" value="Unassembled WGS sequence"/>
</dbReference>
<evidence type="ECO:0000313" key="1">
    <source>
        <dbReference type="EMBL" id="KAK4022523.1"/>
    </source>
</evidence>
<evidence type="ECO:0000313" key="2">
    <source>
        <dbReference type="Proteomes" id="UP001234178"/>
    </source>
</evidence>
<gene>
    <name evidence="1" type="ORF">OUZ56_007987</name>
</gene>
<protein>
    <submittedName>
        <fullName evidence="1">Uncharacterized protein</fullName>
    </submittedName>
</protein>
<comment type="caution">
    <text evidence="1">The sequence shown here is derived from an EMBL/GenBank/DDBJ whole genome shotgun (WGS) entry which is preliminary data.</text>
</comment>
<accession>A0ABR0ABS8</accession>
<keyword evidence="2" id="KW-1185">Reference proteome</keyword>
<sequence>MMCNDRLAKKGFRRRVAELRDCVKHSVDLRSENEAIFLLLHFLMRICWHFQIKLCPFVEHFSPCAILIFSLEPIIIEMRWGAWKCKAETSAIISIRKASAEILVPMVLIPRSVKVGVTVG</sequence>
<reference evidence="1 2" key="1">
    <citation type="journal article" date="2023" name="Nucleic Acids Res.">
        <title>The hologenome of Daphnia magna reveals possible DNA methylation and microbiome-mediated evolution of the host genome.</title>
        <authorList>
            <person name="Chaturvedi A."/>
            <person name="Li X."/>
            <person name="Dhandapani V."/>
            <person name="Marshall H."/>
            <person name="Kissane S."/>
            <person name="Cuenca-Cambronero M."/>
            <person name="Asole G."/>
            <person name="Calvet F."/>
            <person name="Ruiz-Romero M."/>
            <person name="Marangio P."/>
            <person name="Guigo R."/>
            <person name="Rago D."/>
            <person name="Mirbahai L."/>
            <person name="Eastwood N."/>
            <person name="Colbourne J.K."/>
            <person name="Zhou J."/>
            <person name="Mallon E."/>
            <person name="Orsini L."/>
        </authorList>
    </citation>
    <scope>NUCLEOTIDE SEQUENCE [LARGE SCALE GENOMIC DNA]</scope>
    <source>
        <strain evidence="1">LRV0_1</strain>
    </source>
</reference>
<organism evidence="1 2">
    <name type="scientific">Daphnia magna</name>
    <dbReference type="NCBI Taxonomy" id="35525"/>
    <lineage>
        <taxon>Eukaryota</taxon>
        <taxon>Metazoa</taxon>
        <taxon>Ecdysozoa</taxon>
        <taxon>Arthropoda</taxon>
        <taxon>Crustacea</taxon>
        <taxon>Branchiopoda</taxon>
        <taxon>Diplostraca</taxon>
        <taxon>Cladocera</taxon>
        <taxon>Anomopoda</taxon>
        <taxon>Daphniidae</taxon>
        <taxon>Daphnia</taxon>
    </lineage>
</organism>
<name>A0ABR0ABS8_9CRUS</name>